<accession>W5SLH2</accession>
<geneLocation type="plasmid" evidence="2">
    <name>unnamed</name>
</geneLocation>
<keyword evidence="2" id="KW-0614">Plasmid</keyword>
<proteinExistence type="predicted"/>
<protein>
    <submittedName>
        <fullName evidence="2">Variable major outer membrane lipoprotein</fullName>
    </submittedName>
</protein>
<feature type="region of interest" description="Disordered" evidence="1">
    <location>
        <begin position="20"/>
        <end position="39"/>
    </location>
</feature>
<reference evidence="2" key="1">
    <citation type="submission" date="2013-02" db="EMBL/GenBank/DDBJ databases">
        <title>Comparative genomics of Borrelia species.</title>
        <authorList>
            <person name="Schwan T.G."/>
            <person name="Raffel S.J."/>
            <person name="Porcella S.F."/>
        </authorList>
    </citation>
    <scope>NUCLEOTIDE SEQUENCE</scope>
    <source>
        <strain evidence="2">DOU</strain>
        <plasmid evidence="2">unnamed</plasmid>
    </source>
</reference>
<evidence type="ECO:0000256" key="1">
    <source>
        <dbReference type="SAM" id="MobiDB-lite"/>
    </source>
</evidence>
<dbReference type="EMBL" id="CP004334">
    <property type="protein sequence ID" value="AHH07725.1"/>
    <property type="molecule type" value="Genomic_DNA"/>
</dbReference>
<dbReference type="AlphaFoldDB" id="W5SLH2"/>
<dbReference type="HOGENOM" id="CLU_219655_0_0_12"/>
<organism evidence="2">
    <name type="scientific">Borrelia crocidurae DOU</name>
    <dbReference type="NCBI Taxonomy" id="1293575"/>
    <lineage>
        <taxon>Bacteria</taxon>
        <taxon>Pseudomonadati</taxon>
        <taxon>Spirochaetota</taxon>
        <taxon>Spirochaetia</taxon>
        <taxon>Spirochaetales</taxon>
        <taxon>Borreliaceae</taxon>
        <taxon>Borrelia</taxon>
    </lineage>
</organism>
<sequence length="39" mass="4267">MGAVEEIIKKAVKNVIGEAKRKIDKARDPKVSDSEPTSK</sequence>
<gene>
    <name evidence="2" type="ORF">BCD_1659</name>
</gene>
<evidence type="ECO:0000313" key="2">
    <source>
        <dbReference type="EMBL" id="AHH07725.1"/>
    </source>
</evidence>
<name>W5SLH2_9SPIR</name>
<keyword evidence="2" id="KW-0449">Lipoprotein</keyword>